<evidence type="ECO:0000313" key="2">
    <source>
        <dbReference type="EMBL" id="WWC62492.1"/>
    </source>
</evidence>
<protein>
    <submittedName>
        <fullName evidence="1">Uncharacterized protein</fullName>
    </submittedName>
</protein>
<dbReference type="GeneID" id="28969166"/>
<proteinExistence type="predicted"/>
<dbReference type="AlphaFoldDB" id="A0A1A6A3H8"/>
<dbReference type="EMBL" id="KI894032">
    <property type="protein sequence ID" value="OBR84608.1"/>
    <property type="molecule type" value="Genomic_DNA"/>
</dbReference>
<dbReference type="OrthoDB" id="2558237at2759"/>
<accession>A0A1A6A3H8</accession>
<reference evidence="1" key="1">
    <citation type="submission" date="2013-07" db="EMBL/GenBank/DDBJ databases">
        <title>The Genome Sequence of Cryptococcus dejecticola CBS10117.</title>
        <authorList>
            <consortium name="The Broad Institute Genome Sequencing Platform"/>
            <person name="Cuomo C."/>
            <person name="Litvintseva A."/>
            <person name="Chen Y."/>
            <person name="Heitman J."/>
            <person name="Sun S."/>
            <person name="Springer D."/>
            <person name="Dromer F."/>
            <person name="Young S.K."/>
            <person name="Zeng Q."/>
            <person name="Gargeya S."/>
            <person name="Fitzgerald M."/>
            <person name="Abouelleil A."/>
            <person name="Alvarado L."/>
            <person name="Berlin A.M."/>
            <person name="Chapman S.B."/>
            <person name="Dewar J."/>
            <person name="Goldberg J."/>
            <person name="Griggs A."/>
            <person name="Gujja S."/>
            <person name="Hansen M."/>
            <person name="Howarth C."/>
            <person name="Imamovic A."/>
            <person name="Larimer J."/>
            <person name="McCowan C."/>
            <person name="Murphy C."/>
            <person name="Pearson M."/>
            <person name="Priest M."/>
            <person name="Roberts A."/>
            <person name="Saif S."/>
            <person name="Shea T."/>
            <person name="Sykes S."/>
            <person name="Wortman J."/>
            <person name="Nusbaum C."/>
            <person name="Birren B."/>
        </authorList>
    </citation>
    <scope>NUCLEOTIDE SEQUENCE [LARGE SCALE GENOMIC DNA]</scope>
    <source>
        <strain evidence="1">CBS 10117</strain>
    </source>
</reference>
<dbReference type="VEuPathDB" id="FungiDB:I303_05467"/>
<sequence>MSGCVRGETLIEQVHLYFVENRFNGSYTYRHSWDGCLSALSPLSDIFERWAGEEHCGEAFQNFEFRLRNPTRGLSLTGTVTPRDLDIHSGTRIYVARNVGSDFQK</sequence>
<evidence type="ECO:0000313" key="1">
    <source>
        <dbReference type="EMBL" id="OBR84608.1"/>
    </source>
</evidence>
<dbReference type="KEGG" id="kdj:28969166"/>
<dbReference type="Proteomes" id="UP000078595">
    <property type="component" value="Chromosome 6"/>
</dbReference>
<gene>
    <name evidence="1" type="ORF">I303_05467</name>
    <name evidence="2" type="ORF">I303_105088</name>
</gene>
<dbReference type="EMBL" id="CP144535">
    <property type="protein sequence ID" value="WWC62492.1"/>
    <property type="molecule type" value="Genomic_DNA"/>
</dbReference>
<dbReference type="RefSeq" id="XP_018262450.1">
    <property type="nucleotide sequence ID" value="XM_018408759.1"/>
</dbReference>
<organism evidence="1">
    <name type="scientific">Kwoniella dejecticola CBS 10117</name>
    <dbReference type="NCBI Taxonomy" id="1296121"/>
    <lineage>
        <taxon>Eukaryota</taxon>
        <taxon>Fungi</taxon>
        <taxon>Dikarya</taxon>
        <taxon>Basidiomycota</taxon>
        <taxon>Agaricomycotina</taxon>
        <taxon>Tremellomycetes</taxon>
        <taxon>Tremellales</taxon>
        <taxon>Cryptococcaceae</taxon>
        <taxon>Kwoniella</taxon>
    </lineage>
</organism>
<name>A0A1A6A3H8_9TREE</name>
<evidence type="ECO:0000313" key="3">
    <source>
        <dbReference type="Proteomes" id="UP000078595"/>
    </source>
</evidence>
<reference evidence="2" key="2">
    <citation type="submission" date="2013-07" db="EMBL/GenBank/DDBJ databases">
        <authorList>
            <consortium name="The Broad Institute Genome Sequencing Platform"/>
            <person name="Cuomo C."/>
            <person name="Litvintseva A."/>
            <person name="Chen Y."/>
            <person name="Heitman J."/>
            <person name="Sun S."/>
            <person name="Springer D."/>
            <person name="Dromer F."/>
            <person name="Young S.K."/>
            <person name="Zeng Q."/>
            <person name="Gargeya S."/>
            <person name="Fitzgerald M."/>
            <person name="Abouelleil A."/>
            <person name="Alvarado L."/>
            <person name="Berlin A.M."/>
            <person name="Chapman S.B."/>
            <person name="Dewar J."/>
            <person name="Goldberg J."/>
            <person name="Griggs A."/>
            <person name="Gujja S."/>
            <person name="Hansen M."/>
            <person name="Howarth C."/>
            <person name="Imamovic A."/>
            <person name="Larimer J."/>
            <person name="McCowan C."/>
            <person name="Murphy C."/>
            <person name="Pearson M."/>
            <person name="Priest M."/>
            <person name="Roberts A."/>
            <person name="Saif S."/>
            <person name="Shea T."/>
            <person name="Sykes S."/>
            <person name="Wortman J."/>
            <person name="Nusbaum C."/>
            <person name="Birren B."/>
        </authorList>
    </citation>
    <scope>NUCLEOTIDE SEQUENCE</scope>
    <source>
        <strain evidence="2">CBS 10117</strain>
    </source>
</reference>
<reference evidence="2" key="3">
    <citation type="submission" date="2024-02" db="EMBL/GenBank/DDBJ databases">
        <title>Comparative genomics of Cryptococcus and Kwoniella reveals pathogenesis evolution and contrasting modes of karyotype evolution via chromosome fusion or intercentromeric recombination.</title>
        <authorList>
            <person name="Coelho M.A."/>
            <person name="David-Palma M."/>
            <person name="Shea T."/>
            <person name="Bowers K."/>
            <person name="McGinley-Smith S."/>
            <person name="Mohammad A.W."/>
            <person name="Gnirke A."/>
            <person name="Yurkov A.M."/>
            <person name="Nowrousian M."/>
            <person name="Sun S."/>
            <person name="Cuomo C.A."/>
            <person name="Heitman J."/>
        </authorList>
    </citation>
    <scope>NUCLEOTIDE SEQUENCE</scope>
    <source>
        <strain evidence="2">CBS 10117</strain>
    </source>
</reference>
<keyword evidence="3" id="KW-1185">Reference proteome</keyword>